<dbReference type="InParanoid" id="A0A200Q4D4"/>
<evidence type="ECO:0000313" key="11">
    <source>
        <dbReference type="Proteomes" id="UP000195402"/>
    </source>
</evidence>
<feature type="transmembrane region" description="Helical" evidence="8">
    <location>
        <begin position="443"/>
        <end position="468"/>
    </location>
</feature>
<dbReference type="GO" id="GO:0005886">
    <property type="term" value="C:plasma membrane"/>
    <property type="evidence" value="ECO:0007669"/>
    <property type="project" value="TreeGrafter"/>
</dbReference>
<dbReference type="SUPFAM" id="SSF48403">
    <property type="entry name" value="Ankyrin repeat"/>
    <property type="match status" value="1"/>
</dbReference>
<dbReference type="InterPro" id="IPR002110">
    <property type="entry name" value="Ankyrin_rpt"/>
</dbReference>
<evidence type="ECO:0000256" key="4">
    <source>
        <dbReference type="ARBA" id="ARBA00022989"/>
    </source>
</evidence>
<keyword evidence="4 8" id="KW-1133">Transmembrane helix</keyword>
<feature type="transmembrane region" description="Helical" evidence="8">
    <location>
        <begin position="583"/>
        <end position="604"/>
    </location>
</feature>
<feature type="transmembrane region" description="Helical" evidence="8">
    <location>
        <begin position="625"/>
        <end position="648"/>
    </location>
</feature>
<evidence type="ECO:0000256" key="1">
    <source>
        <dbReference type="ARBA" id="ARBA00004141"/>
    </source>
</evidence>
<dbReference type="AlphaFoldDB" id="A0A200Q4D4"/>
<dbReference type="PROSITE" id="PS50088">
    <property type="entry name" value="ANK_REPEAT"/>
    <property type="match status" value="5"/>
</dbReference>
<feature type="repeat" description="ANK" evidence="7">
    <location>
        <begin position="128"/>
        <end position="149"/>
    </location>
</feature>
<feature type="repeat" description="ANK" evidence="7">
    <location>
        <begin position="38"/>
        <end position="61"/>
    </location>
</feature>
<dbReference type="Pfam" id="PF13962">
    <property type="entry name" value="PGG"/>
    <property type="match status" value="2"/>
</dbReference>
<evidence type="ECO:0000256" key="7">
    <source>
        <dbReference type="PROSITE-ProRule" id="PRU00023"/>
    </source>
</evidence>
<feature type="domain" description="PGG" evidence="9">
    <location>
        <begin position="554"/>
        <end position="645"/>
    </location>
</feature>
<dbReference type="Gene3D" id="1.25.40.20">
    <property type="entry name" value="Ankyrin repeat-containing domain"/>
    <property type="match status" value="3"/>
</dbReference>
<keyword evidence="3" id="KW-0677">Repeat</keyword>
<organism evidence="10 11">
    <name type="scientific">Macleaya cordata</name>
    <name type="common">Five-seeded plume-poppy</name>
    <name type="synonym">Bocconia cordata</name>
    <dbReference type="NCBI Taxonomy" id="56857"/>
    <lineage>
        <taxon>Eukaryota</taxon>
        <taxon>Viridiplantae</taxon>
        <taxon>Streptophyta</taxon>
        <taxon>Embryophyta</taxon>
        <taxon>Tracheophyta</taxon>
        <taxon>Spermatophyta</taxon>
        <taxon>Magnoliopsida</taxon>
        <taxon>Ranunculales</taxon>
        <taxon>Papaveraceae</taxon>
        <taxon>Papaveroideae</taxon>
        <taxon>Macleaya</taxon>
    </lineage>
</organism>
<evidence type="ECO:0000256" key="6">
    <source>
        <dbReference type="ARBA" id="ARBA00023136"/>
    </source>
</evidence>
<dbReference type="OMA" id="AVHFTIS"/>
<evidence type="ECO:0000256" key="2">
    <source>
        <dbReference type="ARBA" id="ARBA00022692"/>
    </source>
</evidence>
<dbReference type="STRING" id="56857.A0A200Q4D4"/>
<dbReference type="InterPro" id="IPR026961">
    <property type="entry name" value="PGG_dom"/>
</dbReference>
<dbReference type="EMBL" id="MVGT01003118">
    <property type="protein sequence ID" value="OVA05330.1"/>
    <property type="molecule type" value="Genomic_DNA"/>
</dbReference>
<keyword evidence="6 8" id="KW-0472">Membrane</keyword>
<feature type="domain" description="PGG" evidence="9">
    <location>
        <begin position="394"/>
        <end position="503"/>
    </location>
</feature>
<proteinExistence type="predicted"/>
<dbReference type="PROSITE" id="PS50297">
    <property type="entry name" value="ANK_REP_REGION"/>
    <property type="match status" value="5"/>
</dbReference>
<evidence type="ECO:0000256" key="3">
    <source>
        <dbReference type="ARBA" id="ARBA00022737"/>
    </source>
</evidence>
<dbReference type="PANTHER" id="PTHR24186:SF50">
    <property type="entry name" value="ANKYRIN REPEAT-CONTAINING PROTEIN ITN1-LIKE ISOFORM X1"/>
    <property type="match status" value="1"/>
</dbReference>
<evidence type="ECO:0000256" key="8">
    <source>
        <dbReference type="SAM" id="Phobius"/>
    </source>
</evidence>
<feature type="repeat" description="ANK" evidence="7">
    <location>
        <begin position="300"/>
        <end position="320"/>
    </location>
</feature>
<comment type="caution">
    <text evidence="10">The sequence shown here is derived from an EMBL/GenBank/DDBJ whole genome shotgun (WGS) entry which is preliminary data.</text>
</comment>
<comment type="subcellular location">
    <subcellularLocation>
        <location evidence="1">Membrane</location>
        <topology evidence="1">Multi-pass membrane protein</topology>
    </subcellularLocation>
</comment>
<keyword evidence="5 7" id="KW-0040">ANK repeat</keyword>
<evidence type="ECO:0000256" key="5">
    <source>
        <dbReference type="ARBA" id="ARBA00023043"/>
    </source>
</evidence>
<dbReference type="OrthoDB" id="1916412at2759"/>
<sequence>MTPLKNTTLHLAVQFGKLSCVEEICYRCPTLIWQANSKGDTPLHYAAKFGLFDIATFLIRRAEFYHHEDIENGGDYFEGLLSPVQRLVRMKNKENDTALHEAVRNHRFDIVKLLTEADPVFIYLANNEGETPLYLAAEEGLYDCVVQILQTCPSSAYGGPHGRTAMHAAVSSDNSDITKILLEKKPATIQEGDNNGRTPLHYAAQLNLHKRVVQLLDFDSSVAYLSDKDGKTALHIATSNGSRKVIDDLTRHCPDCWELVDNKGQNFLHVAAENGRLFLIEYLLLSYVMVEGLINEPDNNGNTPLHLAAMTGNLRVVDILNRDRRVNKRVMNKNYLTAHDVFTSKINMKVRILRCQSPDSYLKWFMRMRGAVPSRRKPLMENEGEAAKSMSDPKEIGDTHLLVATLIATVTFAAGFTLPGGYISDGSTHQGMAVLVKRSAFSVFVISDAIAFLLSTATILVYFLATIFPNKKIISYLVEMAVHFTISALSFMVVAFVTGMYAVLGDAMGLAIAVSRHMAIYWRPSSICLKTKGWRMFGEEYNICFGGQKIDDPSGFTLLEGYNYSSDTEGPRKGMANLINSPAFMGFVVSNNVAMLLSTSAIFINFWSKLINDNAYTTKRLIRMALWCTFSAIIAMVVAFMTGTYPTLSVKPVLAIPLCLFGCSFFLLCGFLMLKFHQTLSRSRSTCLSGPSPTPNS</sequence>
<evidence type="ECO:0000313" key="10">
    <source>
        <dbReference type="EMBL" id="OVA05330.1"/>
    </source>
</evidence>
<feature type="transmembrane region" description="Helical" evidence="8">
    <location>
        <begin position="401"/>
        <end position="423"/>
    </location>
</feature>
<feature type="transmembrane region" description="Helical" evidence="8">
    <location>
        <begin position="654"/>
        <end position="674"/>
    </location>
</feature>
<reference evidence="10 11" key="1">
    <citation type="journal article" date="2017" name="Mol. Plant">
        <title>The Genome of Medicinal Plant Macleaya cordata Provides New Insights into Benzylisoquinoline Alkaloids Metabolism.</title>
        <authorList>
            <person name="Liu X."/>
            <person name="Liu Y."/>
            <person name="Huang P."/>
            <person name="Ma Y."/>
            <person name="Qing Z."/>
            <person name="Tang Q."/>
            <person name="Cao H."/>
            <person name="Cheng P."/>
            <person name="Zheng Y."/>
            <person name="Yuan Z."/>
            <person name="Zhou Y."/>
            <person name="Liu J."/>
            <person name="Tang Z."/>
            <person name="Zhuo Y."/>
            <person name="Zhang Y."/>
            <person name="Yu L."/>
            <person name="Huang J."/>
            <person name="Yang P."/>
            <person name="Peng Q."/>
            <person name="Zhang J."/>
            <person name="Jiang W."/>
            <person name="Zhang Z."/>
            <person name="Lin K."/>
            <person name="Ro D.K."/>
            <person name="Chen X."/>
            <person name="Xiong X."/>
            <person name="Shang Y."/>
            <person name="Huang S."/>
            <person name="Zeng J."/>
        </authorList>
    </citation>
    <scope>NUCLEOTIDE SEQUENCE [LARGE SCALE GENOMIC DNA]</scope>
    <source>
        <strain evidence="11">cv. BLH2017</strain>
        <tissue evidence="10">Root</tissue>
    </source>
</reference>
<keyword evidence="2 8" id="KW-0812">Transmembrane</keyword>
<feature type="repeat" description="ANK" evidence="7">
    <location>
        <begin position="195"/>
        <end position="216"/>
    </location>
</feature>
<feature type="repeat" description="ANK" evidence="7">
    <location>
        <begin position="161"/>
        <end position="184"/>
    </location>
</feature>
<protein>
    <submittedName>
        <fullName evidence="10">Ankyrin repeat</fullName>
    </submittedName>
</protein>
<keyword evidence="11" id="KW-1185">Reference proteome</keyword>
<dbReference type="PANTHER" id="PTHR24186">
    <property type="entry name" value="PROTEIN PHOSPHATASE 1 REGULATORY SUBUNIT"/>
    <property type="match status" value="1"/>
</dbReference>
<dbReference type="SMART" id="SM00248">
    <property type="entry name" value="ANK"/>
    <property type="match status" value="9"/>
</dbReference>
<gene>
    <name evidence="10" type="ORF">BVC80_441g80</name>
</gene>
<dbReference type="InterPro" id="IPR036770">
    <property type="entry name" value="Ankyrin_rpt-contain_sf"/>
</dbReference>
<name>A0A200Q4D4_MACCD</name>
<feature type="transmembrane region" description="Helical" evidence="8">
    <location>
        <begin position="480"/>
        <end position="504"/>
    </location>
</feature>
<accession>A0A200Q4D4</accession>
<dbReference type="FunCoup" id="A0A200Q4D4">
    <property type="interactions" value="73"/>
</dbReference>
<evidence type="ECO:0000259" key="9">
    <source>
        <dbReference type="Pfam" id="PF13962"/>
    </source>
</evidence>
<dbReference type="Proteomes" id="UP000195402">
    <property type="component" value="Unassembled WGS sequence"/>
</dbReference>
<dbReference type="Pfam" id="PF12796">
    <property type="entry name" value="Ank_2"/>
    <property type="match status" value="4"/>
</dbReference>